<gene>
    <name evidence="1" type="ORF">ACFPM7_21335</name>
</gene>
<proteinExistence type="predicted"/>
<dbReference type="RefSeq" id="WP_378249454.1">
    <property type="nucleotide sequence ID" value="NZ_JBHSKF010000012.1"/>
</dbReference>
<accession>A0ABW0ETC0</accession>
<dbReference type="EMBL" id="JBHSKF010000012">
    <property type="protein sequence ID" value="MFC5289603.1"/>
    <property type="molecule type" value="Genomic_DNA"/>
</dbReference>
<dbReference type="InterPro" id="IPR011747">
    <property type="entry name" value="CHP02241"/>
</dbReference>
<dbReference type="NCBIfam" id="TIGR02241">
    <property type="entry name" value="conserved hypothetical phage tail region protein"/>
    <property type="match status" value="1"/>
</dbReference>
<reference evidence="2" key="1">
    <citation type="journal article" date="2019" name="Int. J. Syst. Evol. Microbiol.">
        <title>The Global Catalogue of Microorganisms (GCM) 10K type strain sequencing project: providing services to taxonomists for standard genome sequencing and annotation.</title>
        <authorList>
            <consortium name="The Broad Institute Genomics Platform"/>
            <consortium name="The Broad Institute Genome Sequencing Center for Infectious Disease"/>
            <person name="Wu L."/>
            <person name="Ma J."/>
        </authorList>
    </citation>
    <scope>NUCLEOTIDE SEQUENCE [LARGE SCALE GENOMIC DNA]</scope>
    <source>
        <strain evidence="2">CCUG 59778</strain>
    </source>
</reference>
<dbReference type="InterPro" id="IPR010667">
    <property type="entry name" value="Phage_T4_Gp19"/>
</dbReference>
<name>A0ABW0ETC0_9PSEU</name>
<dbReference type="PANTHER" id="PTHR38009">
    <property type="entry name" value="CONSERVED HYPOTHETICAL PHAGE TAIL PROTEIN"/>
    <property type="match status" value="1"/>
</dbReference>
<evidence type="ECO:0000313" key="2">
    <source>
        <dbReference type="Proteomes" id="UP001596157"/>
    </source>
</evidence>
<organism evidence="1 2">
    <name type="scientific">Actinokineospora guangxiensis</name>
    <dbReference type="NCBI Taxonomy" id="1490288"/>
    <lineage>
        <taxon>Bacteria</taxon>
        <taxon>Bacillati</taxon>
        <taxon>Actinomycetota</taxon>
        <taxon>Actinomycetes</taxon>
        <taxon>Pseudonocardiales</taxon>
        <taxon>Pseudonocardiaceae</taxon>
        <taxon>Actinokineospora</taxon>
    </lineage>
</organism>
<dbReference type="Pfam" id="PF06841">
    <property type="entry name" value="Phage_T4_gp19"/>
    <property type="match status" value="1"/>
</dbReference>
<protein>
    <submittedName>
        <fullName evidence="1">Phage tail protein</fullName>
    </submittedName>
</protein>
<evidence type="ECO:0000313" key="1">
    <source>
        <dbReference type="EMBL" id="MFC5289603.1"/>
    </source>
</evidence>
<comment type="caution">
    <text evidence="1">The sequence shown here is derived from an EMBL/GenBank/DDBJ whole genome shotgun (WGS) entry which is preliminary data.</text>
</comment>
<sequence>MSGGKQVALGMAMRFNVKIDGVNLGNWTSCKGLEVKTKVHKVRDTGNYAYEKILFGDVQYQTVKLERAMEKTSSAVLREWLVEKLSPWQQPGFMPELLYSVIGGSTANITLLDSAWQEVASWKLKNVYPAGWYGPTFSAKDTAVAIERLELDHEGFLDE</sequence>
<dbReference type="PANTHER" id="PTHR38009:SF1">
    <property type="entry name" value="CONSERVED HYPOTHETICAL PHAGE TAIL PROTEIN"/>
    <property type="match status" value="1"/>
</dbReference>
<dbReference type="Proteomes" id="UP001596157">
    <property type="component" value="Unassembled WGS sequence"/>
</dbReference>
<keyword evidence="2" id="KW-1185">Reference proteome</keyword>